<feature type="transmembrane region" description="Helical" evidence="1">
    <location>
        <begin position="139"/>
        <end position="157"/>
    </location>
</feature>
<dbReference type="AlphaFoldDB" id="A0A0J6ERZ5"/>
<dbReference type="EMBL" id="JARRTL010000014">
    <property type="protein sequence ID" value="MEC0486136.1"/>
    <property type="molecule type" value="Genomic_DNA"/>
</dbReference>
<accession>A0A0J6ERZ5</accession>
<dbReference type="InterPro" id="IPR018729">
    <property type="entry name" value="DUF2269_transmembrane"/>
</dbReference>
<protein>
    <submittedName>
        <fullName evidence="3">DUF2269 family protein</fullName>
    </submittedName>
</protein>
<dbReference type="PATRIC" id="fig|1664069.3.peg.3600"/>
<keyword evidence="1" id="KW-0812">Transmembrane</keyword>
<accession>A0A0J6EFK3</accession>
<reference evidence="2 4" key="1">
    <citation type="journal article" date="2015" name="Int. J. Syst. Evol. Microbiol.">
        <title>Bacillus glycinifermentans sp. nov., isolated from fermented soybean paste.</title>
        <authorList>
            <person name="Kim S.J."/>
            <person name="Dunlap C.A."/>
            <person name="Kwon S.W."/>
            <person name="Rooney A.P."/>
        </authorList>
    </citation>
    <scope>NUCLEOTIDE SEQUENCE [LARGE SCALE GENOMIC DNA]</scope>
    <source>
        <strain evidence="2 4">GO-13</strain>
    </source>
</reference>
<gene>
    <name evidence="2" type="ORF">AB447_217945</name>
    <name evidence="3" type="ORF">P8828_15115</name>
</gene>
<dbReference type="Proteomes" id="UP001341297">
    <property type="component" value="Unassembled WGS sequence"/>
</dbReference>
<keyword evidence="1" id="KW-0472">Membrane</keyword>
<feature type="transmembrane region" description="Helical" evidence="1">
    <location>
        <begin position="89"/>
        <end position="106"/>
    </location>
</feature>
<evidence type="ECO:0000313" key="2">
    <source>
        <dbReference type="EMBL" id="KRT93676.1"/>
    </source>
</evidence>
<evidence type="ECO:0000313" key="4">
    <source>
        <dbReference type="Proteomes" id="UP000036168"/>
    </source>
</evidence>
<evidence type="ECO:0000313" key="5">
    <source>
        <dbReference type="Proteomes" id="UP001341297"/>
    </source>
</evidence>
<dbReference type="Proteomes" id="UP000036168">
    <property type="component" value="Unassembled WGS sequence"/>
</dbReference>
<keyword evidence="1" id="KW-1133">Transmembrane helix</keyword>
<evidence type="ECO:0000256" key="1">
    <source>
        <dbReference type="SAM" id="Phobius"/>
    </source>
</evidence>
<dbReference type="Pfam" id="PF10027">
    <property type="entry name" value="DUF2269"/>
    <property type="match status" value="1"/>
</dbReference>
<proteinExistence type="predicted"/>
<reference evidence="3 5" key="3">
    <citation type="submission" date="2023-03" db="EMBL/GenBank/DDBJ databases">
        <title>Agriculturally important microbes genome sequencing.</title>
        <authorList>
            <person name="Dunlap C."/>
        </authorList>
    </citation>
    <scope>NUCLEOTIDE SEQUENCE [LARGE SCALE GENOMIC DNA]</scope>
    <source>
        <strain evidence="3 5">CBP-3203</strain>
    </source>
</reference>
<dbReference type="EMBL" id="LECW02000020">
    <property type="protein sequence ID" value="KRT93676.1"/>
    <property type="molecule type" value="Genomic_DNA"/>
</dbReference>
<comment type="caution">
    <text evidence="2">The sequence shown here is derived from an EMBL/GenBank/DDBJ whole genome shotgun (WGS) entry which is preliminary data.</text>
</comment>
<dbReference type="OrthoDB" id="156858at2"/>
<dbReference type="RefSeq" id="WP_048354836.1">
    <property type="nucleotide sequence ID" value="NZ_CP023481.1"/>
</dbReference>
<organism evidence="2 4">
    <name type="scientific">Bacillus glycinifermentans</name>
    <dbReference type="NCBI Taxonomy" id="1664069"/>
    <lineage>
        <taxon>Bacteria</taxon>
        <taxon>Bacillati</taxon>
        <taxon>Bacillota</taxon>
        <taxon>Bacilli</taxon>
        <taxon>Bacillales</taxon>
        <taxon>Bacillaceae</taxon>
        <taxon>Bacillus</taxon>
    </lineage>
</organism>
<sequence length="167" mass="18820">MKTLGPAGMKWLKIAHILLAALFFGGIMSSLALNFAVNLAAYHETFDFYRHTVIISDYIIRIGAVGTLLIGLLYGIFTKWGFFKHRWVAVKWVLFIIQTFIGIFIVDQLMEANMAMLEAGKASALNSPVFMHNHTLRQYAAIVQIAITVFIICISVLKPWKKKKTAL</sequence>
<reference evidence="2" key="2">
    <citation type="submission" date="2015-10" db="EMBL/GenBank/DDBJ databases">
        <authorList>
            <person name="Gilbert D.G."/>
        </authorList>
    </citation>
    <scope>NUCLEOTIDE SEQUENCE</scope>
    <source>
        <strain evidence="2">GO-13</strain>
    </source>
</reference>
<keyword evidence="5" id="KW-1185">Reference proteome</keyword>
<dbReference type="STRING" id="1664069.BGLY_0682"/>
<feature type="transmembrane region" description="Helical" evidence="1">
    <location>
        <begin position="58"/>
        <end position="77"/>
    </location>
</feature>
<evidence type="ECO:0000313" key="3">
    <source>
        <dbReference type="EMBL" id="MEC0486136.1"/>
    </source>
</evidence>
<name>A0A0J6ERZ5_9BACI</name>